<feature type="transmembrane region" description="Helical" evidence="2">
    <location>
        <begin position="26"/>
        <end position="42"/>
    </location>
</feature>
<evidence type="ECO:0000256" key="2">
    <source>
        <dbReference type="SAM" id="Phobius"/>
    </source>
</evidence>
<feature type="compositionally biased region" description="Basic and acidic residues" evidence="1">
    <location>
        <begin position="63"/>
        <end position="98"/>
    </location>
</feature>
<keyword evidence="2" id="KW-0812">Transmembrane</keyword>
<feature type="region of interest" description="Disordered" evidence="1">
    <location>
        <begin position="50"/>
        <end position="98"/>
    </location>
</feature>
<protein>
    <submittedName>
        <fullName evidence="3">Uncharacterized protein</fullName>
    </submittedName>
</protein>
<dbReference type="EMBL" id="CP006704">
    <property type="protein sequence ID" value="AIJ47791.1"/>
    <property type="molecule type" value="Genomic_DNA"/>
</dbReference>
<dbReference type="Proteomes" id="UP000028782">
    <property type="component" value="Chromosome"/>
</dbReference>
<reference evidence="3" key="1">
    <citation type="journal article" date="2014" name="Genome Announc.">
        <title>Complete Genome Sequence of Polychlorinated Biphenyl Degrader Comamonas testosteroni TK102 (NBRC 109938).</title>
        <authorList>
            <person name="Fukuda K."/>
            <person name="Hosoyama A."/>
            <person name="Tsuchikane K."/>
            <person name="Ohji S."/>
            <person name="Yamazoe A."/>
            <person name="Fujita N."/>
            <person name="Shintani M."/>
            <person name="Kimbara K."/>
        </authorList>
    </citation>
    <scope>NUCLEOTIDE SEQUENCE [LARGE SCALE GENOMIC DNA]</scope>
    <source>
        <strain evidence="3">TK102</strain>
    </source>
</reference>
<organism evidence="3">
    <name type="scientific">Comamonas testosteroni TK102</name>
    <dbReference type="NCBI Taxonomy" id="1392005"/>
    <lineage>
        <taxon>Bacteria</taxon>
        <taxon>Pseudomonadati</taxon>
        <taxon>Pseudomonadota</taxon>
        <taxon>Betaproteobacteria</taxon>
        <taxon>Burkholderiales</taxon>
        <taxon>Comamonadaceae</taxon>
        <taxon>Comamonas</taxon>
    </lineage>
</organism>
<gene>
    <name evidence="3" type="ORF">O987_18415</name>
</gene>
<keyword evidence="2" id="KW-0472">Membrane</keyword>
<dbReference type="HOGENOM" id="CLU_2328904_0_0_4"/>
<sequence length="98" mass="11119">MTLLFNLLPFMIVAAGLGLSWRLKKVWILPATVAILFVYFQAQPSYLPKGATTRSELPAFPESEAKIEDRLSKPVSGDERDQRMRDAVQKGLDFKQQH</sequence>
<dbReference type="KEGG" id="ctes:O987_18415"/>
<dbReference type="RefSeq" id="WP_043373818.1">
    <property type="nucleotide sequence ID" value="NZ_CP006704.1"/>
</dbReference>
<proteinExistence type="predicted"/>
<accession>A0A076PSX8</accession>
<keyword evidence="2" id="KW-1133">Transmembrane helix</keyword>
<dbReference type="AlphaFoldDB" id="A0A076PSX8"/>
<evidence type="ECO:0000313" key="3">
    <source>
        <dbReference type="EMBL" id="AIJ47791.1"/>
    </source>
</evidence>
<name>A0A076PSX8_COMTE</name>
<evidence type="ECO:0000256" key="1">
    <source>
        <dbReference type="SAM" id="MobiDB-lite"/>
    </source>
</evidence>